<sequence length="407" mass="46436">MFVLVLIASVFACQAKEVPSPDKPSPARSEPQALVKQTQITPGDTLYQALKRLGLSERQRDLVVQKLSRHLDPRRDVLPGHRLKAGFDSQGQLLFCRYEPDPIEALVVKRNGQGFYVEKERIQADRRLERLQGQVTSSIYQLFKEAGEGRELLMAFVEIFASQIDFNLDVRTGDKIRLLYEKLYLNGRFVGYGRILAAEYRGQIGFFRAYYFRTSQGKTGYFDSLGQEVRSSFLRSPLPYYRLTSRFSRARLHPILKVVRPHEGVDLAAPLGTPVMAVADGRVKYAGWMRGYGRIVILRHPGGYETYYGHLLRFARGIKKGVSVKRKQIIGYVGQSGLATGPHLDYRVKKAGRFLNPLALPFRPAIVLKGSELENFLRRKVYLDYLLNLDEPQFQRVIETKNFLLSG</sequence>
<organism evidence="8 9">
    <name type="scientific">Thermosulfuriphilus ammonigenes</name>
    <dbReference type="NCBI Taxonomy" id="1936021"/>
    <lineage>
        <taxon>Bacteria</taxon>
        <taxon>Pseudomonadati</taxon>
        <taxon>Thermodesulfobacteriota</taxon>
        <taxon>Thermodesulfobacteria</taxon>
        <taxon>Thermodesulfobacteriales</taxon>
        <taxon>Thermodesulfobacteriaceae</taxon>
        <taxon>Thermosulfuriphilus</taxon>
    </lineage>
</organism>
<dbReference type="Proteomes" id="UP000502179">
    <property type="component" value="Chromosome"/>
</dbReference>
<evidence type="ECO:0000259" key="7">
    <source>
        <dbReference type="Pfam" id="PF01551"/>
    </source>
</evidence>
<evidence type="ECO:0000256" key="6">
    <source>
        <dbReference type="ARBA" id="ARBA00023049"/>
    </source>
</evidence>
<evidence type="ECO:0000313" key="9">
    <source>
        <dbReference type="Proteomes" id="UP000502179"/>
    </source>
</evidence>
<evidence type="ECO:0000256" key="1">
    <source>
        <dbReference type="ARBA" id="ARBA00001947"/>
    </source>
</evidence>
<dbReference type="GO" id="GO:0004222">
    <property type="term" value="F:metalloendopeptidase activity"/>
    <property type="evidence" value="ECO:0007669"/>
    <property type="project" value="TreeGrafter"/>
</dbReference>
<dbReference type="CDD" id="cd12797">
    <property type="entry name" value="M23_peptidase"/>
    <property type="match status" value="1"/>
</dbReference>
<keyword evidence="2" id="KW-0645">Protease</keyword>
<evidence type="ECO:0000256" key="3">
    <source>
        <dbReference type="ARBA" id="ARBA00022723"/>
    </source>
</evidence>
<dbReference type="Gene3D" id="3.10.450.350">
    <property type="match status" value="2"/>
</dbReference>
<evidence type="ECO:0000313" key="8">
    <source>
        <dbReference type="EMBL" id="QIJ72079.1"/>
    </source>
</evidence>
<dbReference type="InterPro" id="IPR050570">
    <property type="entry name" value="Cell_wall_metabolism_enzyme"/>
</dbReference>
<dbReference type="GO" id="GO:0046872">
    <property type="term" value="F:metal ion binding"/>
    <property type="evidence" value="ECO:0007669"/>
    <property type="project" value="UniProtKB-KW"/>
</dbReference>
<keyword evidence="3" id="KW-0479">Metal-binding</keyword>
<feature type="domain" description="M23ase beta-sheet core" evidence="7">
    <location>
        <begin position="261"/>
        <end position="357"/>
    </location>
</feature>
<dbReference type="SUPFAM" id="SSF51261">
    <property type="entry name" value="Duplicated hybrid motif"/>
    <property type="match status" value="1"/>
</dbReference>
<dbReference type="Pfam" id="PF01551">
    <property type="entry name" value="Peptidase_M23"/>
    <property type="match status" value="1"/>
</dbReference>
<evidence type="ECO:0000256" key="4">
    <source>
        <dbReference type="ARBA" id="ARBA00022801"/>
    </source>
</evidence>
<dbReference type="KEGG" id="tav:G4V39_07270"/>
<evidence type="ECO:0000256" key="2">
    <source>
        <dbReference type="ARBA" id="ARBA00022670"/>
    </source>
</evidence>
<dbReference type="PANTHER" id="PTHR21666">
    <property type="entry name" value="PEPTIDASE-RELATED"/>
    <property type="match status" value="1"/>
</dbReference>
<dbReference type="Gene3D" id="2.70.70.10">
    <property type="entry name" value="Glucose Permease (Domain IIA)"/>
    <property type="match status" value="1"/>
</dbReference>
<name>A0A6G7PWL5_9BACT</name>
<gene>
    <name evidence="8" type="ORF">G4V39_07270</name>
</gene>
<keyword evidence="9" id="KW-1185">Reference proteome</keyword>
<proteinExistence type="predicted"/>
<accession>A0A6G7PWL5</accession>
<reference evidence="8 9" key="1">
    <citation type="submission" date="2020-02" db="EMBL/GenBank/DDBJ databases">
        <title>Genome analysis of Thermosulfuriphilus ammonigenes ST65T, an anaerobic thermophilic chemolithoautotrophic bacterium isolated from a deep-sea hydrothermal vent.</title>
        <authorList>
            <person name="Slobodkina G."/>
            <person name="Allioux M."/>
            <person name="Merkel A."/>
            <person name="Alain K."/>
            <person name="Jebbar M."/>
            <person name="Slobodkin A."/>
        </authorList>
    </citation>
    <scope>NUCLEOTIDE SEQUENCE [LARGE SCALE GENOMIC DNA]</scope>
    <source>
        <strain evidence="8 9">ST65</strain>
    </source>
</reference>
<evidence type="ECO:0000256" key="5">
    <source>
        <dbReference type="ARBA" id="ARBA00022833"/>
    </source>
</evidence>
<keyword evidence="5" id="KW-0862">Zinc</keyword>
<dbReference type="GO" id="GO:0006508">
    <property type="term" value="P:proteolysis"/>
    <property type="evidence" value="ECO:0007669"/>
    <property type="project" value="UniProtKB-KW"/>
</dbReference>
<dbReference type="RefSeq" id="WP_166032296.1">
    <property type="nucleotide sequence ID" value="NZ_JACDUQ010000001.1"/>
</dbReference>
<protein>
    <submittedName>
        <fullName evidence="8">M23 family metallopeptidase</fullName>
    </submittedName>
</protein>
<dbReference type="EMBL" id="CP048877">
    <property type="protein sequence ID" value="QIJ72079.1"/>
    <property type="molecule type" value="Genomic_DNA"/>
</dbReference>
<dbReference type="InterPro" id="IPR016047">
    <property type="entry name" value="M23ase_b-sheet_dom"/>
</dbReference>
<comment type="cofactor">
    <cofactor evidence="1">
        <name>Zn(2+)</name>
        <dbReference type="ChEBI" id="CHEBI:29105"/>
    </cofactor>
</comment>
<keyword evidence="6" id="KW-0482">Metalloprotease</keyword>
<dbReference type="InterPro" id="IPR011055">
    <property type="entry name" value="Dup_hybrid_motif"/>
</dbReference>
<dbReference type="AlphaFoldDB" id="A0A6G7PWL5"/>
<dbReference type="PANTHER" id="PTHR21666:SF288">
    <property type="entry name" value="CELL DIVISION PROTEIN YTFB"/>
    <property type="match status" value="1"/>
</dbReference>
<keyword evidence="4" id="KW-0378">Hydrolase</keyword>